<feature type="transmembrane region" description="Helical" evidence="1">
    <location>
        <begin position="252"/>
        <end position="274"/>
    </location>
</feature>
<sequence length="337" mass="38320">MPVSLKAAIPAILLWERGTRKEFRVNGPMHMPLVIYDPMAASESVVTIVGALYIVLSSIFFVLNLILFVIMFKNSEYQTATYRIIRYICLACMIQLTIFMIGGVMTLTDSTFEDHLNKIFGAILQSAWFLYLGLSFSLAVDRLLCFVIISPKKCSVVSALVLAASFLVALIYLVAFLIPGFGFGYCCTHQLLHWFYMVEPGADVLKKSEVIVDFVILSLVLVFYCTVFFFLMKMRKKNLKNNVNTQSFKMELRILVIAIVSFVYEATYLLWFFWGSNFLADSSYRHIVTTLLWIVECGQFALSTVTINSSVRRRVRTLLTSTTTTVTTVTRLRSSRI</sequence>
<reference evidence="2" key="1">
    <citation type="submission" date="2023-06" db="EMBL/GenBank/DDBJ databases">
        <title>Genomic analysis of the entomopathogenic nematode Steinernema hermaphroditum.</title>
        <authorList>
            <person name="Schwarz E.M."/>
            <person name="Heppert J.K."/>
            <person name="Baniya A."/>
            <person name="Schwartz H.T."/>
            <person name="Tan C.-H."/>
            <person name="Antoshechkin I."/>
            <person name="Sternberg P.W."/>
            <person name="Goodrich-Blair H."/>
            <person name="Dillman A.R."/>
        </authorList>
    </citation>
    <scope>NUCLEOTIDE SEQUENCE</scope>
    <source>
        <strain evidence="2">PS9179</strain>
        <tissue evidence="2">Whole animal</tissue>
    </source>
</reference>
<dbReference type="PANTHER" id="PTHR22718">
    <property type="entry name" value="SERPENTINE RECEPTOR, CLASS X"/>
    <property type="match status" value="1"/>
</dbReference>
<dbReference type="Proteomes" id="UP001175271">
    <property type="component" value="Unassembled WGS sequence"/>
</dbReference>
<dbReference type="PANTHER" id="PTHR22718:SF11">
    <property type="entry name" value="7TM GPCR SERPENTINE RECEPTOR CLASS X (SRX) DOMAIN-CONTAINING PROTEIN"/>
    <property type="match status" value="1"/>
</dbReference>
<feature type="transmembrane region" description="Helical" evidence="1">
    <location>
        <begin position="44"/>
        <end position="72"/>
    </location>
</feature>
<dbReference type="InterPro" id="IPR019425">
    <property type="entry name" value="7TM_GPCR_serpentine_rcpt_Srt"/>
</dbReference>
<evidence type="ECO:0000256" key="1">
    <source>
        <dbReference type="SAM" id="Phobius"/>
    </source>
</evidence>
<gene>
    <name evidence="2" type="ORF">QR680_018022</name>
</gene>
<dbReference type="Gene3D" id="1.20.1070.10">
    <property type="entry name" value="Rhodopsin 7-helix transmembrane proteins"/>
    <property type="match status" value="1"/>
</dbReference>
<evidence type="ECO:0000313" key="2">
    <source>
        <dbReference type="EMBL" id="KAK0405490.1"/>
    </source>
</evidence>
<comment type="caution">
    <text evidence="2">The sequence shown here is derived from an EMBL/GenBank/DDBJ whole genome shotgun (WGS) entry which is preliminary data.</text>
</comment>
<accession>A0AA39HGM8</accession>
<feature type="transmembrane region" description="Helical" evidence="1">
    <location>
        <begin position="84"/>
        <end position="108"/>
    </location>
</feature>
<proteinExistence type="predicted"/>
<feature type="transmembrane region" description="Helical" evidence="1">
    <location>
        <begin position="210"/>
        <end position="231"/>
    </location>
</feature>
<feature type="transmembrane region" description="Helical" evidence="1">
    <location>
        <begin position="128"/>
        <end position="149"/>
    </location>
</feature>
<keyword evidence="1" id="KW-1133">Transmembrane helix</keyword>
<name>A0AA39HGM8_9BILA</name>
<evidence type="ECO:0000313" key="3">
    <source>
        <dbReference type="Proteomes" id="UP001175271"/>
    </source>
</evidence>
<organism evidence="2 3">
    <name type="scientific">Steinernema hermaphroditum</name>
    <dbReference type="NCBI Taxonomy" id="289476"/>
    <lineage>
        <taxon>Eukaryota</taxon>
        <taxon>Metazoa</taxon>
        <taxon>Ecdysozoa</taxon>
        <taxon>Nematoda</taxon>
        <taxon>Chromadorea</taxon>
        <taxon>Rhabditida</taxon>
        <taxon>Tylenchina</taxon>
        <taxon>Panagrolaimomorpha</taxon>
        <taxon>Strongyloidoidea</taxon>
        <taxon>Steinernematidae</taxon>
        <taxon>Steinernema</taxon>
    </lineage>
</organism>
<feature type="transmembrane region" description="Helical" evidence="1">
    <location>
        <begin position="286"/>
        <end position="307"/>
    </location>
</feature>
<dbReference type="AlphaFoldDB" id="A0AA39HGM8"/>
<feature type="transmembrane region" description="Helical" evidence="1">
    <location>
        <begin position="156"/>
        <end position="178"/>
    </location>
</feature>
<dbReference type="SUPFAM" id="SSF81321">
    <property type="entry name" value="Family A G protein-coupled receptor-like"/>
    <property type="match status" value="1"/>
</dbReference>
<keyword evidence="1" id="KW-0472">Membrane</keyword>
<keyword evidence="1" id="KW-0812">Transmembrane</keyword>
<dbReference type="EMBL" id="JAUCMV010000004">
    <property type="protein sequence ID" value="KAK0405490.1"/>
    <property type="molecule type" value="Genomic_DNA"/>
</dbReference>
<dbReference type="Pfam" id="PF10321">
    <property type="entry name" value="7TM_GPCR_Srt"/>
    <property type="match status" value="1"/>
</dbReference>
<protein>
    <recommendedName>
        <fullName evidence="4">G-protein coupled receptors family 1 profile domain-containing protein</fullName>
    </recommendedName>
</protein>
<keyword evidence="3" id="KW-1185">Reference proteome</keyword>
<evidence type="ECO:0008006" key="4">
    <source>
        <dbReference type="Google" id="ProtNLM"/>
    </source>
</evidence>